<dbReference type="Pfam" id="PF02551">
    <property type="entry name" value="Acyl_CoA_thio"/>
    <property type="match status" value="1"/>
</dbReference>
<keyword evidence="2" id="KW-0378">Hydrolase</keyword>
<dbReference type="InterPro" id="IPR042171">
    <property type="entry name" value="Acyl-CoA_hotdog"/>
</dbReference>
<dbReference type="Pfam" id="PF13622">
    <property type="entry name" value="4HBT_3"/>
    <property type="match status" value="1"/>
</dbReference>
<evidence type="ECO:0000256" key="2">
    <source>
        <dbReference type="ARBA" id="ARBA00022801"/>
    </source>
</evidence>
<dbReference type="PANTHER" id="PTHR11066:SF34">
    <property type="entry name" value="ACYL-COENZYME A THIOESTERASE 8"/>
    <property type="match status" value="1"/>
</dbReference>
<dbReference type="SUPFAM" id="SSF54637">
    <property type="entry name" value="Thioesterase/thiol ester dehydrase-isomerase"/>
    <property type="match status" value="2"/>
</dbReference>
<dbReference type="InterPro" id="IPR003703">
    <property type="entry name" value="Acyl_CoA_thio"/>
</dbReference>
<dbReference type="RefSeq" id="WP_154077361.1">
    <property type="nucleotide sequence ID" value="NZ_CP045929.1"/>
</dbReference>
<feature type="domain" description="Acyl-CoA thioesterase 2 C-terminal" evidence="3">
    <location>
        <begin position="192"/>
        <end position="293"/>
    </location>
</feature>
<dbReference type="InterPro" id="IPR029069">
    <property type="entry name" value="HotDog_dom_sf"/>
</dbReference>
<evidence type="ECO:0000259" key="4">
    <source>
        <dbReference type="Pfam" id="PF13622"/>
    </source>
</evidence>
<dbReference type="AlphaFoldDB" id="A0A5Q3Q8H4"/>
<keyword evidence="6" id="KW-1185">Reference proteome</keyword>
<dbReference type="InterPro" id="IPR049449">
    <property type="entry name" value="TesB_ACOT8-like_N"/>
</dbReference>
<dbReference type="Proteomes" id="UP000371041">
    <property type="component" value="Chromosome"/>
</dbReference>
<name>A0A5Q3Q8H4_9PSEU</name>
<feature type="domain" description="Acyl-CoA thioesterase-like N-terminal HotDog" evidence="4">
    <location>
        <begin position="47"/>
        <end position="125"/>
    </location>
</feature>
<evidence type="ECO:0000313" key="6">
    <source>
        <dbReference type="Proteomes" id="UP000371041"/>
    </source>
</evidence>
<dbReference type="GO" id="GO:0009062">
    <property type="term" value="P:fatty acid catabolic process"/>
    <property type="evidence" value="ECO:0007669"/>
    <property type="project" value="TreeGrafter"/>
</dbReference>
<evidence type="ECO:0000313" key="5">
    <source>
        <dbReference type="EMBL" id="QGK70782.1"/>
    </source>
</evidence>
<dbReference type="PANTHER" id="PTHR11066">
    <property type="entry name" value="ACYL-COA THIOESTERASE"/>
    <property type="match status" value="1"/>
</dbReference>
<dbReference type="CDD" id="cd03444">
    <property type="entry name" value="Thioesterase_II_repeat1"/>
    <property type="match status" value="1"/>
</dbReference>
<dbReference type="GO" id="GO:0006637">
    <property type="term" value="P:acyl-CoA metabolic process"/>
    <property type="evidence" value="ECO:0007669"/>
    <property type="project" value="InterPro"/>
</dbReference>
<organism evidence="5 6">
    <name type="scientific">Allosaccharopolyspora coralli</name>
    <dbReference type="NCBI Taxonomy" id="2665642"/>
    <lineage>
        <taxon>Bacteria</taxon>
        <taxon>Bacillati</taxon>
        <taxon>Actinomycetota</taxon>
        <taxon>Actinomycetes</taxon>
        <taxon>Pseudonocardiales</taxon>
        <taxon>Pseudonocardiaceae</taxon>
        <taxon>Allosaccharopolyspora</taxon>
    </lineage>
</organism>
<evidence type="ECO:0000259" key="3">
    <source>
        <dbReference type="Pfam" id="PF02551"/>
    </source>
</evidence>
<comment type="similarity">
    <text evidence="1">Belongs to the C/M/P thioester hydrolase family.</text>
</comment>
<dbReference type="EMBL" id="CP045929">
    <property type="protein sequence ID" value="QGK70782.1"/>
    <property type="molecule type" value="Genomic_DNA"/>
</dbReference>
<accession>A0A5Q3Q8H4</accession>
<dbReference type="Gene3D" id="2.40.160.210">
    <property type="entry name" value="Acyl-CoA thioesterase, double hotdog domain"/>
    <property type="match status" value="1"/>
</dbReference>
<protein>
    <submittedName>
        <fullName evidence="5">Acyl-CoA thioesterase II</fullName>
    </submittedName>
</protein>
<evidence type="ECO:0000256" key="1">
    <source>
        <dbReference type="ARBA" id="ARBA00006538"/>
    </source>
</evidence>
<dbReference type="CDD" id="cd03445">
    <property type="entry name" value="Thioesterase_II_repeat2"/>
    <property type="match status" value="1"/>
</dbReference>
<proteinExistence type="inferred from homology"/>
<gene>
    <name evidence="5" type="ORF">GIY23_15790</name>
</gene>
<sequence length="299" mass="33152">MDDRAGTARVNAVTVGEYEGVPLLRELLDLEALGADRYRGRTQPRPAQRLFGGVLLAQSIAAAGRTVQAGRPVHSLHALFVRGASPAEHVEYSVDRIRDGGSTSARRVIARQGGHEVFSATVSFQRGRGGVRHQKAFPSAPSPETLLSLHERLARDRVDGPDWWKLPRAIDLRHVDDPPYPPRQRPEDVTRHLVWIKTRETLPEDPLIHACALAYASDMTLLEPVMLRHGLDRHAPRLRMASLDHAMWFHQEARSDDWLLYDQDSPVGEDGRVLAQGAVFDPQGRQVATVAQEALLGVG</sequence>
<reference evidence="6" key="1">
    <citation type="submission" date="2019-11" db="EMBL/GenBank/DDBJ databases">
        <title>The complete genome sequence of Saccharopolyspora sp. E2A.</title>
        <authorList>
            <person name="Zhang G."/>
        </authorList>
    </citation>
    <scope>NUCLEOTIDE SEQUENCE [LARGE SCALE GENOMIC DNA]</scope>
    <source>
        <strain evidence="6">E2A</strain>
    </source>
</reference>
<dbReference type="GO" id="GO:0047617">
    <property type="term" value="F:fatty acyl-CoA hydrolase activity"/>
    <property type="evidence" value="ECO:0007669"/>
    <property type="project" value="InterPro"/>
</dbReference>
<dbReference type="KEGG" id="sace:GIY23_15790"/>
<dbReference type="InterPro" id="IPR025652">
    <property type="entry name" value="TesB_C"/>
</dbReference>